<keyword evidence="3 8" id="KW-0641">Proline biosynthesis</keyword>
<protein>
    <recommendedName>
        <fullName evidence="8">Glutamate 5-kinase</fullName>
        <ecNumber evidence="8">2.7.2.11</ecNumber>
    </recommendedName>
    <alternativeName>
        <fullName evidence="8">Gamma-glutamyl kinase</fullName>
        <shortName evidence="8">GK</shortName>
    </alternativeName>
</protein>
<evidence type="ECO:0000256" key="1">
    <source>
        <dbReference type="ARBA" id="ARBA00022490"/>
    </source>
</evidence>
<proteinExistence type="inferred from homology"/>
<comment type="catalytic activity">
    <reaction evidence="8">
        <text>L-glutamate + ATP = L-glutamyl 5-phosphate + ADP</text>
        <dbReference type="Rhea" id="RHEA:14877"/>
        <dbReference type="ChEBI" id="CHEBI:29985"/>
        <dbReference type="ChEBI" id="CHEBI:30616"/>
        <dbReference type="ChEBI" id="CHEBI:58274"/>
        <dbReference type="ChEBI" id="CHEBI:456216"/>
        <dbReference type="EC" id="2.7.2.11"/>
    </reaction>
</comment>
<dbReference type="InterPro" id="IPR001048">
    <property type="entry name" value="Asp/Glu/Uridylate_kinase"/>
</dbReference>
<dbReference type="EMBL" id="JASVWF010000009">
    <property type="protein sequence ID" value="MDL5160007.1"/>
    <property type="molecule type" value="Genomic_DNA"/>
</dbReference>
<dbReference type="PROSITE" id="PS50890">
    <property type="entry name" value="PUA"/>
    <property type="match status" value="1"/>
</dbReference>
<evidence type="ECO:0000256" key="2">
    <source>
        <dbReference type="ARBA" id="ARBA00022605"/>
    </source>
</evidence>
<sequence length="394" mass="40327">MPGASEATGASTGSRATVQGARRLVVKIGSSSLTSVSGGLEVSRLDALVDAVAGRVASGTQVILVSSGAIAAGLAPLGLTRRPRDLATQQAAASVGQLHLTRAYADAFARHDRVVGQVLLTSHDVVRRAPYRNAQRTFERLLGLGVVPVVNENDTVATDEIRFGDNDRLAALVAHIVGAEALVLLSDVDGVYDDDPRAPGAAMIDEVHGMADLASVRVAKPGASSIGTGGMASKLAAADLASGAGVPVLVAGAADAARALTSGEVGTVFAPTGPRLSARRFWLRHMAGSHGRLHLDDGAVRAVASGPAARRRSLLAAGITGSDGDFEAGDVVELVGPHGDTVARGVVAFDAEEMPELVGRKTRDLAPEFRREVVHADDLVPVGRRPAPDPAAHA</sequence>
<accession>A0ABT7MJA8</accession>
<evidence type="ECO:0000256" key="8">
    <source>
        <dbReference type="HAMAP-Rule" id="MF_00456"/>
    </source>
</evidence>
<feature type="binding site" evidence="8">
    <location>
        <begin position="186"/>
        <end position="187"/>
    </location>
    <ligand>
        <name>ATP</name>
        <dbReference type="ChEBI" id="CHEBI:30616"/>
    </ligand>
</feature>
<feature type="domain" description="PUA" evidence="9">
    <location>
        <begin position="291"/>
        <end position="375"/>
    </location>
</feature>
<dbReference type="PANTHER" id="PTHR43654:SF1">
    <property type="entry name" value="ISOPENTENYL PHOSPHATE KINASE"/>
    <property type="match status" value="1"/>
</dbReference>
<dbReference type="CDD" id="cd04242">
    <property type="entry name" value="AAK_G5K_ProB"/>
    <property type="match status" value="1"/>
</dbReference>
<dbReference type="InterPro" id="IPR001057">
    <property type="entry name" value="Glu/AcGlu_kinase"/>
</dbReference>
<dbReference type="PROSITE" id="PS00902">
    <property type="entry name" value="GLUTAMATE_5_KINASE"/>
    <property type="match status" value="1"/>
</dbReference>
<evidence type="ECO:0000259" key="9">
    <source>
        <dbReference type="SMART" id="SM00359"/>
    </source>
</evidence>
<evidence type="ECO:0000256" key="3">
    <source>
        <dbReference type="ARBA" id="ARBA00022650"/>
    </source>
</evidence>
<dbReference type="InterPro" id="IPR002478">
    <property type="entry name" value="PUA"/>
</dbReference>
<comment type="pathway">
    <text evidence="8">Amino-acid biosynthesis; L-proline biosynthesis; L-glutamate 5-semialdehyde from L-glutamate: step 1/2.</text>
</comment>
<reference evidence="10 11" key="1">
    <citation type="submission" date="2023-06" db="EMBL/GenBank/DDBJ databases">
        <title>Actinomycetospora Odt1-22.</title>
        <authorList>
            <person name="Supong K."/>
        </authorList>
    </citation>
    <scope>NUCLEOTIDE SEQUENCE [LARGE SCALE GENOMIC DNA]</scope>
    <source>
        <strain evidence="10 11">Odt1-22</strain>
    </source>
</reference>
<dbReference type="HAMAP" id="MF_00456">
    <property type="entry name" value="ProB"/>
    <property type="match status" value="1"/>
</dbReference>
<dbReference type="CDD" id="cd21157">
    <property type="entry name" value="PUA_G5K"/>
    <property type="match status" value="1"/>
</dbReference>
<dbReference type="InterPro" id="IPR019797">
    <property type="entry name" value="Glutamate_5-kinase_CS"/>
</dbReference>
<dbReference type="Pfam" id="PF01472">
    <property type="entry name" value="PUA"/>
    <property type="match status" value="1"/>
</dbReference>
<keyword evidence="7 8" id="KW-0067">ATP-binding</keyword>
<evidence type="ECO:0000256" key="6">
    <source>
        <dbReference type="ARBA" id="ARBA00022777"/>
    </source>
</evidence>
<dbReference type="GO" id="GO:0004349">
    <property type="term" value="F:glutamate 5-kinase activity"/>
    <property type="evidence" value="ECO:0007669"/>
    <property type="project" value="UniProtKB-EC"/>
</dbReference>
<comment type="function">
    <text evidence="8">Catalyzes the transfer of a phosphate group to glutamate to form L-glutamate 5-phosphate.</text>
</comment>
<dbReference type="PIRSF" id="PIRSF000729">
    <property type="entry name" value="GK"/>
    <property type="match status" value="1"/>
</dbReference>
<dbReference type="PRINTS" id="PR00474">
    <property type="entry name" value="GLU5KINASE"/>
</dbReference>
<keyword evidence="2 8" id="KW-0028">Amino-acid biosynthesis</keyword>
<comment type="subcellular location">
    <subcellularLocation>
        <location evidence="8">Cytoplasm</location>
    </subcellularLocation>
</comment>
<keyword evidence="1 8" id="KW-0963">Cytoplasm</keyword>
<dbReference type="PANTHER" id="PTHR43654">
    <property type="entry name" value="GLUTAMATE 5-KINASE"/>
    <property type="match status" value="1"/>
</dbReference>
<comment type="similarity">
    <text evidence="8">Belongs to the glutamate 5-kinase family.</text>
</comment>
<feature type="binding site" evidence="8">
    <location>
        <position position="67"/>
    </location>
    <ligand>
        <name>substrate</name>
    </ligand>
</feature>
<evidence type="ECO:0000313" key="10">
    <source>
        <dbReference type="EMBL" id="MDL5160007.1"/>
    </source>
</evidence>
<feature type="binding site" evidence="8">
    <location>
        <position position="166"/>
    </location>
    <ligand>
        <name>substrate</name>
    </ligand>
</feature>
<comment type="caution">
    <text evidence="10">The sequence shown here is derived from an EMBL/GenBank/DDBJ whole genome shotgun (WGS) entry which is preliminary data.</text>
</comment>
<dbReference type="SUPFAM" id="SSF53633">
    <property type="entry name" value="Carbamate kinase-like"/>
    <property type="match status" value="1"/>
</dbReference>
<dbReference type="Gene3D" id="3.40.1160.10">
    <property type="entry name" value="Acetylglutamate kinase-like"/>
    <property type="match status" value="1"/>
</dbReference>
<dbReference type="EC" id="2.7.2.11" evidence="8"/>
<feature type="binding site" evidence="8">
    <location>
        <position position="154"/>
    </location>
    <ligand>
        <name>substrate</name>
    </ligand>
</feature>
<dbReference type="InterPro" id="IPR011529">
    <property type="entry name" value="Glu_5kinase"/>
</dbReference>
<evidence type="ECO:0000256" key="5">
    <source>
        <dbReference type="ARBA" id="ARBA00022741"/>
    </source>
</evidence>
<dbReference type="Gene3D" id="2.30.130.10">
    <property type="entry name" value="PUA domain"/>
    <property type="match status" value="1"/>
</dbReference>
<dbReference type="RefSeq" id="WP_286056806.1">
    <property type="nucleotide sequence ID" value="NZ_JASVWF010000009.1"/>
</dbReference>
<evidence type="ECO:0000313" key="11">
    <source>
        <dbReference type="Proteomes" id="UP001231924"/>
    </source>
</evidence>
<keyword evidence="4 8" id="KW-0808">Transferase</keyword>
<feature type="binding site" evidence="8">
    <location>
        <begin position="228"/>
        <end position="234"/>
    </location>
    <ligand>
        <name>ATP</name>
        <dbReference type="ChEBI" id="CHEBI:30616"/>
    </ligand>
</feature>
<dbReference type="InterPro" id="IPR005715">
    <property type="entry name" value="Glu_5kinase/COase_Synthase"/>
</dbReference>
<keyword evidence="6 8" id="KW-0418">Kinase</keyword>
<gene>
    <name evidence="8 10" type="primary">proB</name>
    <name evidence="10" type="ORF">QRT03_28840</name>
</gene>
<name>A0ABT7MJA8_9PSEU</name>
<evidence type="ECO:0000256" key="4">
    <source>
        <dbReference type="ARBA" id="ARBA00022679"/>
    </source>
</evidence>
<dbReference type="Pfam" id="PF00696">
    <property type="entry name" value="AA_kinase"/>
    <property type="match status" value="1"/>
</dbReference>
<keyword evidence="5 8" id="KW-0547">Nucleotide-binding</keyword>
<dbReference type="Proteomes" id="UP001231924">
    <property type="component" value="Unassembled WGS sequence"/>
</dbReference>
<dbReference type="InterPro" id="IPR036393">
    <property type="entry name" value="AceGlu_kinase-like_sf"/>
</dbReference>
<feature type="binding site" evidence="8">
    <location>
        <position position="27"/>
    </location>
    <ligand>
        <name>ATP</name>
        <dbReference type="ChEBI" id="CHEBI:30616"/>
    </ligand>
</feature>
<dbReference type="InterPro" id="IPR015947">
    <property type="entry name" value="PUA-like_sf"/>
</dbReference>
<dbReference type="NCBIfam" id="TIGR01027">
    <property type="entry name" value="proB"/>
    <property type="match status" value="1"/>
</dbReference>
<evidence type="ECO:0000256" key="7">
    <source>
        <dbReference type="ARBA" id="ARBA00022840"/>
    </source>
</evidence>
<dbReference type="InterPro" id="IPR041739">
    <property type="entry name" value="G5K_ProB"/>
</dbReference>
<keyword evidence="11" id="KW-1185">Reference proteome</keyword>
<organism evidence="10 11">
    <name type="scientific">Actinomycetospora termitidis</name>
    <dbReference type="NCBI Taxonomy" id="3053470"/>
    <lineage>
        <taxon>Bacteria</taxon>
        <taxon>Bacillati</taxon>
        <taxon>Actinomycetota</taxon>
        <taxon>Actinomycetes</taxon>
        <taxon>Pseudonocardiales</taxon>
        <taxon>Pseudonocardiaceae</taxon>
        <taxon>Actinomycetospora</taxon>
    </lineage>
</organism>
<dbReference type="SMART" id="SM00359">
    <property type="entry name" value="PUA"/>
    <property type="match status" value="1"/>
</dbReference>
<dbReference type="InterPro" id="IPR036974">
    <property type="entry name" value="PUA_sf"/>
</dbReference>
<dbReference type="SUPFAM" id="SSF88697">
    <property type="entry name" value="PUA domain-like"/>
    <property type="match status" value="1"/>
</dbReference>